<accession>A0A2T3B460</accession>
<dbReference type="PANTHER" id="PTHR47784:SF5">
    <property type="entry name" value="STEROL UPTAKE CONTROL PROTEIN 2"/>
    <property type="match status" value="1"/>
</dbReference>
<dbReference type="InParanoid" id="A0A2T3B460"/>
<dbReference type="Pfam" id="PF11951">
    <property type="entry name" value="Fungal_trans_2"/>
    <property type="match status" value="1"/>
</dbReference>
<dbReference type="InterPro" id="IPR021858">
    <property type="entry name" value="Fun_TF"/>
</dbReference>
<dbReference type="InterPro" id="IPR036864">
    <property type="entry name" value="Zn2-C6_fun-type_DNA-bd_sf"/>
</dbReference>
<protein>
    <recommendedName>
        <fullName evidence="2">Zn(2)-C6 fungal-type domain-containing protein</fullName>
    </recommendedName>
</protein>
<dbReference type="SUPFAM" id="SSF57701">
    <property type="entry name" value="Zn2/Cys6 DNA-binding domain"/>
    <property type="match status" value="1"/>
</dbReference>
<dbReference type="Pfam" id="PF00172">
    <property type="entry name" value="Zn_clus"/>
    <property type="match status" value="1"/>
</dbReference>
<proteinExistence type="predicted"/>
<dbReference type="InterPro" id="IPR001138">
    <property type="entry name" value="Zn2Cys6_DnaBD"/>
</dbReference>
<dbReference type="Gene3D" id="4.10.240.10">
    <property type="entry name" value="Zn(2)-C6 fungal-type DNA-binding domain"/>
    <property type="match status" value="1"/>
</dbReference>
<dbReference type="GO" id="GO:0008270">
    <property type="term" value="F:zinc ion binding"/>
    <property type="evidence" value="ECO:0007669"/>
    <property type="project" value="InterPro"/>
</dbReference>
<dbReference type="CDD" id="cd00067">
    <property type="entry name" value="GAL4"/>
    <property type="match status" value="1"/>
</dbReference>
<keyword evidence="1" id="KW-0539">Nucleus</keyword>
<dbReference type="SMART" id="SM00066">
    <property type="entry name" value="GAL4"/>
    <property type="match status" value="1"/>
</dbReference>
<dbReference type="STRING" id="857342.A0A2T3B460"/>
<evidence type="ECO:0000313" key="3">
    <source>
        <dbReference type="EMBL" id="PSS20408.1"/>
    </source>
</evidence>
<dbReference type="Proteomes" id="UP000241818">
    <property type="component" value="Unassembled WGS sequence"/>
</dbReference>
<dbReference type="RefSeq" id="XP_024721678.1">
    <property type="nucleotide sequence ID" value="XM_024863899.1"/>
</dbReference>
<dbReference type="PROSITE" id="PS50048">
    <property type="entry name" value="ZN2_CY6_FUNGAL_2"/>
    <property type="match status" value="1"/>
</dbReference>
<dbReference type="GeneID" id="36571980"/>
<dbReference type="GO" id="GO:0001228">
    <property type="term" value="F:DNA-binding transcription activator activity, RNA polymerase II-specific"/>
    <property type="evidence" value="ECO:0007669"/>
    <property type="project" value="TreeGrafter"/>
</dbReference>
<organism evidence="3 4">
    <name type="scientific">Amorphotheca resinae ATCC 22711</name>
    <dbReference type="NCBI Taxonomy" id="857342"/>
    <lineage>
        <taxon>Eukaryota</taxon>
        <taxon>Fungi</taxon>
        <taxon>Dikarya</taxon>
        <taxon>Ascomycota</taxon>
        <taxon>Pezizomycotina</taxon>
        <taxon>Leotiomycetes</taxon>
        <taxon>Helotiales</taxon>
        <taxon>Amorphothecaceae</taxon>
        <taxon>Amorphotheca</taxon>
    </lineage>
</organism>
<feature type="domain" description="Zn(2)-C6 fungal-type" evidence="2">
    <location>
        <begin position="58"/>
        <end position="91"/>
    </location>
</feature>
<dbReference type="PANTHER" id="PTHR47784">
    <property type="entry name" value="STEROL UPTAKE CONTROL PROTEIN 2"/>
    <property type="match status" value="1"/>
</dbReference>
<dbReference type="EMBL" id="KZ679010">
    <property type="protein sequence ID" value="PSS20408.1"/>
    <property type="molecule type" value="Genomic_DNA"/>
</dbReference>
<reference evidence="3 4" key="1">
    <citation type="journal article" date="2018" name="New Phytol.">
        <title>Comparative genomics and transcriptomics depict ericoid mycorrhizal fungi as versatile saprotrophs and plant mutualists.</title>
        <authorList>
            <person name="Martino E."/>
            <person name="Morin E."/>
            <person name="Grelet G.A."/>
            <person name="Kuo A."/>
            <person name="Kohler A."/>
            <person name="Daghino S."/>
            <person name="Barry K.W."/>
            <person name="Cichocki N."/>
            <person name="Clum A."/>
            <person name="Dockter R.B."/>
            <person name="Hainaut M."/>
            <person name="Kuo R.C."/>
            <person name="LaButti K."/>
            <person name="Lindahl B.D."/>
            <person name="Lindquist E.A."/>
            <person name="Lipzen A."/>
            <person name="Khouja H.R."/>
            <person name="Magnuson J."/>
            <person name="Murat C."/>
            <person name="Ohm R.A."/>
            <person name="Singer S.W."/>
            <person name="Spatafora J.W."/>
            <person name="Wang M."/>
            <person name="Veneault-Fourrey C."/>
            <person name="Henrissat B."/>
            <person name="Grigoriev I.V."/>
            <person name="Martin F.M."/>
            <person name="Perotto S."/>
        </authorList>
    </citation>
    <scope>NUCLEOTIDE SEQUENCE [LARGE SCALE GENOMIC DNA]</scope>
    <source>
        <strain evidence="3 4">ATCC 22711</strain>
    </source>
</reference>
<dbReference type="OrthoDB" id="3546279at2759"/>
<evidence type="ECO:0000256" key="1">
    <source>
        <dbReference type="ARBA" id="ARBA00023242"/>
    </source>
</evidence>
<dbReference type="PROSITE" id="PS00463">
    <property type="entry name" value="ZN2_CY6_FUNGAL_1"/>
    <property type="match status" value="1"/>
</dbReference>
<name>A0A2T3B460_AMORE</name>
<sequence length="476" mass="53943">MALEGMDYKHTKNKLPANPFVRRALSQVLEMSEHTPATPTTPITAKTFKRSYKKSTKGCKNCKLRKIKCDELRPICGNCKKRYVNPDCCQYDHQPIGRPGKPPVKHAKPSAPPEIVKPPLQQTILWKPLGISDAEERLLELRLLHHYTKTTCNARSLSSMVPVLCHPMWEIDIPQIAFSSEIVLNALLALSSLHLLALTPNDPILPRASRSYLDKAITKHQVAITQVDQHNVEPLLVAAVLIAHHTWLTAHSKGTKERYNIDLQTYHMCNGIKALVERTKHWLPKYDWPRADHKRPQIDDLAKKGFMRCAMQDLDLLSTTFRKSNTPFEDKAAYEAAVDELIAIYSMIATESDISEIEQDIVTLLHRLPPQFLPLLEREDPIAMALLARNLSMLSLLERSSAWWLHGAGENKVAIKAVLGIRELMPSDWSWTMEWPLNVIAKKIKLDSDWPEDGISEPFEGEVKPALITFLPQATT</sequence>
<evidence type="ECO:0000259" key="2">
    <source>
        <dbReference type="PROSITE" id="PS50048"/>
    </source>
</evidence>
<dbReference type="InterPro" id="IPR053157">
    <property type="entry name" value="Sterol_Uptake_Regulator"/>
</dbReference>
<evidence type="ECO:0000313" key="4">
    <source>
        <dbReference type="Proteomes" id="UP000241818"/>
    </source>
</evidence>
<dbReference type="AlphaFoldDB" id="A0A2T3B460"/>
<keyword evidence="4" id="KW-1185">Reference proteome</keyword>
<gene>
    <name evidence="3" type="ORF">M430DRAFT_18563</name>
</gene>